<proteinExistence type="predicted"/>
<dbReference type="AlphaFoldDB" id="A0A1I8AS85"/>
<name>A0A1I8AS85_9BILA</name>
<sequence>MATTSSFFTNWLSLAGCNIVQQEGGDIYYEAKQFPASSAGPSLTSWLLRAVWCQPSASVHRSTYQVPQYSLSFQADIFWGAPCVRKELAPLFAKLRNDVRAAFVPSETDSPMAVFVSSAEHLAALFEELWRRQKVPDEWTDLKHCILMHNFGFNLLERVLIRRLALYGLYLINANDGVKRRTPINAVCAARLKMTTNPGGHHMAMIARLSDLGVPVGFVTIVRSFFKTVAPEKDPPQLSAFLFDWAVELLMTKSGVPASARWQIDSRDYVVVADNADELRVAVEGLRRHSADYGVRISPGQSLVVRKRGLPRVNIEELREVEGFDRLSEFVGSQRDAVLQLPPLLGLHDFWGPSEASFESCGALPRNVDIFLAVGWFDVLVGRLRPFGYEDAKTELRILISSVKLTEEDGEQEKK</sequence>
<organism evidence="1 2">
    <name type="scientific">Steinernema glaseri</name>
    <dbReference type="NCBI Taxonomy" id="37863"/>
    <lineage>
        <taxon>Eukaryota</taxon>
        <taxon>Metazoa</taxon>
        <taxon>Ecdysozoa</taxon>
        <taxon>Nematoda</taxon>
        <taxon>Chromadorea</taxon>
        <taxon>Rhabditida</taxon>
        <taxon>Tylenchina</taxon>
        <taxon>Panagrolaimomorpha</taxon>
        <taxon>Strongyloidoidea</taxon>
        <taxon>Steinernematidae</taxon>
        <taxon>Steinernema</taxon>
    </lineage>
</organism>
<protein>
    <submittedName>
        <fullName evidence="2">Reverse transcriptase domain-containing protein</fullName>
    </submittedName>
</protein>
<accession>A0A1I8AS85</accession>
<reference evidence="2" key="1">
    <citation type="submission" date="2016-11" db="UniProtKB">
        <authorList>
            <consortium name="WormBaseParasite"/>
        </authorList>
    </citation>
    <scope>IDENTIFICATION</scope>
</reference>
<dbReference type="Proteomes" id="UP000095287">
    <property type="component" value="Unplaced"/>
</dbReference>
<keyword evidence="1" id="KW-1185">Reference proteome</keyword>
<evidence type="ECO:0000313" key="1">
    <source>
        <dbReference type="Proteomes" id="UP000095287"/>
    </source>
</evidence>
<evidence type="ECO:0000313" key="2">
    <source>
        <dbReference type="WBParaSite" id="L893_g8537.t1"/>
    </source>
</evidence>
<dbReference type="WBParaSite" id="L893_g8537.t1">
    <property type="protein sequence ID" value="L893_g8537.t1"/>
    <property type="gene ID" value="L893_g8537"/>
</dbReference>